<dbReference type="InterPro" id="IPR001460">
    <property type="entry name" value="PCN-bd_Tpept"/>
</dbReference>
<dbReference type="Gene3D" id="1.10.3810.10">
    <property type="entry name" value="Biosynthetic peptidoglycan transglycosylase-like"/>
    <property type="match status" value="1"/>
</dbReference>
<dbReference type="GO" id="GO:0006508">
    <property type="term" value="P:proteolysis"/>
    <property type="evidence" value="ECO:0007669"/>
    <property type="project" value="UniProtKB-KW"/>
</dbReference>
<dbReference type="AlphaFoldDB" id="A0A372LGT0"/>
<evidence type="ECO:0000256" key="12">
    <source>
        <dbReference type="ARBA" id="ARBA00034000"/>
    </source>
</evidence>
<dbReference type="InterPro" id="IPR050396">
    <property type="entry name" value="Glycosyltr_51/Transpeptidase"/>
</dbReference>
<dbReference type="SUPFAM" id="SSF49265">
    <property type="entry name" value="Fibronectin type III"/>
    <property type="match status" value="1"/>
</dbReference>
<name>A0A372LGT0_9BACI</name>
<keyword evidence="11" id="KW-0961">Cell wall biogenesis/degradation</keyword>
<dbReference type="InterPro" id="IPR023346">
    <property type="entry name" value="Lysozyme-like_dom_sf"/>
</dbReference>
<dbReference type="EMBL" id="QVTD01000003">
    <property type="protein sequence ID" value="RFU65505.1"/>
    <property type="molecule type" value="Genomic_DNA"/>
</dbReference>
<keyword evidence="8" id="KW-0133">Cell shape</keyword>
<dbReference type="InterPro" id="IPR012338">
    <property type="entry name" value="Beta-lactam/transpept-like"/>
</dbReference>
<evidence type="ECO:0000256" key="9">
    <source>
        <dbReference type="ARBA" id="ARBA00022984"/>
    </source>
</evidence>
<keyword evidence="15" id="KW-1133">Transmembrane helix</keyword>
<comment type="similarity">
    <text evidence="2">In the N-terminal section; belongs to the glycosyltransferase 51 family.</text>
</comment>
<evidence type="ECO:0000256" key="13">
    <source>
        <dbReference type="ARBA" id="ARBA00049902"/>
    </source>
</evidence>
<dbReference type="GO" id="GO:0071555">
    <property type="term" value="P:cell wall organization"/>
    <property type="evidence" value="ECO:0007669"/>
    <property type="project" value="UniProtKB-KW"/>
</dbReference>
<dbReference type="Proteomes" id="UP000262939">
    <property type="component" value="Unassembled WGS sequence"/>
</dbReference>
<feature type="domain" description="Fibronectin type-III" evidence="16">
    <location>
        <begin position="697"/>
        <end position="786"/>
    </location>
</feature>
<reference evidence="17 18" key="1">
    <citation type="submission" date="2018-08" db="EMBL/GenBank/DDBJ databases">
        <title>Bacillus chawlae sp. nov., Bacillus glennii sp. nov., and Bacillus saganii sp. nov. Isolated from the Vehicle Assembly Building at Kennedy Space Center where the Viking Spacecraft were Assembled.</title>
        <authorList>
            <person name="Seuylemezian A."/>
            <person name="Vaishampayan P."/>
        </authorList>
    </citation>
    <scope>NUCLEOTIDE SEQUENCE [LARGE SCALE GENOMIC DNA]</scope>
    <source>
        <strain evidence="17 18">V44-8</strain>
    </source>
</reference>
<dbReference type="InterPro" id="IPR013783">
    <property type="entry name" value="Ig-like_fold"/>
</dbReference>
<evidence type="ECO:0000313" key="18">
    <source>
        <dbReference type="Proteomes" id="UP000262939"/>
    </source>
</evidence>
<dbReference type="Pfam" id="PF00912">
    <property type="entry name" value="Transgly"/>
    <property type="match status" value="1"/>
</dbReference>
<dbReference type="GO" id="GO:0009252">
    <property type="term" value="P:peptidoglycan biosynthetic process"/>
    <property type="evidence" value="ECO:0007669"/>
    <property type="project" value="UniProtKB-KW"/>
</dbReference>
<evidence type="ECO:0000256" key="11">
    <source>
        <dbReference type="ARBA" id="ARBA00023316"/>
    </source>
</evidence>
<sequence>MAEKYKTRTERRKQTQVQNKGKQKKPKGLFKRVFLFLVTLGIIGMVAGGATFAYFISDAPKLDEKLLKDPVPSTLLDIDGKPFKEVGQKREYVEYEDVPKLVENAFLATEDVRFYQHHGVDIRRLGGAVMANLTQGFGAQGASTITQQVVKRSYLSPEKTLKRKAQEMWLSLQLEQKYTKQEIFEMYVNKIFFENRANGIGTAAEIYYGKELKDLELHEAAMLVGLPQSPARYNPFEHPQRAEKRRNVVLHLMNKHGFITKEEMEQAQDIPIKKGLAKKGQNQMDSTPYEVFVDQVIKEVEKMGDYNIFADGLEIHTTLDRDAQEYVHKMLTTNEIINFPSDTLQTGITLLDTKTGEIRAIGGSRSADFNSGWNYATDTKRSPGSTIKPIFDYGPAIEYKKWSTYEQIVDEPYQYSNGVKINNASRQHYGKMTIREALGRSLNIPALKTFQEVGIDRAQGFGKNLGLPIKEDLVEADAIGGGKLEVSSLDIAGAYSAFGNSGIYNEPHSVKKIVLRDKSTTIKNKPESRAVMKDSTAFMVTDMLKSVLKQSYGTGVLADIPGLPVAGKTGTTNYSAEDKIKYNVEPGGALDSWFAGYTTNYTAAIWTGYENKSNFLGKSSQGIPKEAFRKLMQHVSEGKETKDFKQPSSVAKVGIVKGSDPAMLPNEYTPEHEIVYEYFLKENEPTEVTKKYEKLKAPYNVNAVYDQNGNEIELVWDYEESEDKEPEFEVKISSDKGGEREITLNEHALTIQSVIPGAKYTFTVTALADGQRSDPVSTTIEIADPNAMEELPGTDPEETLPPGEENAPGNGNGNPGNGNEQGNGNDSGNGGSPGNGNEDGDGNDDGQENPSEGWPGNGGNVTNPPATDSDDD</sequence>
<feature type="transmembrane region" description="Helical" evidence="15">
    <location>
        <begin position="33"/>
        <end position="56"/>
    </location>
</feature>
<keyword evidence="3" id="KW-0121">Carboxypeptidase</keyword>
<dbReference type="GO" id="GO:0009002">
    <property type="term" value="F:serine-type D-Ala-D-Ala carboxypeptidase activity"/>
    <property type="evidence" value="ECO:0007669"/>
    <property type="project" value="UniProtKB-EC"/>
</dbReference>
<dbReference type="SUPFAM" id="SSF53955">
    <property type="entry name" value="Lysozyme-like"/>
    <property type="match status" value="1"/>
</dbReference>
<comment type="catalytic activity">
    <reaction evidence="13">
        <text>[GlcNAc-(1-&gt;4)-Mur2Ac(oyl-L-Ala-gamma-D-Glu-L-Lys-D-Ala-D-Ala)](n)-di-trans,octa-cis-undecaprenyl diphosphate + beta-D-GlcNAc-(1-&gt;4)-Mur2Ac(oyl-L-Ala-gamma-D-Glu-L-Lys-D-Ala-D-Ala)-di-trans,octa-cis-undecaprenyl diphosphate = [GlcNAc-(1-&gt;4)-Mur2Ac(oyl-L-Ala-gamma-D-Glu-L-Lys-D-Ala-D-Ala)](n+1)-di-trans,octa-cis-undecaprenyl diphosphate + di-trans,octa-cis-undecaprenyl diphosphate + H(+)</text>
        <dbReference type="Rhea" id="RHEA:23708"/>
        <dbReference type="Rhea" id="RHEA-COMP:9602"/>
        <dbReference type="Rhea" id="RHEA-COMP:9603"/>
        <dbReference type="ChEBI" id="CHEBI:15378"/>
        <dbReference type="ChEBI" id="CHEBI:58405"/>
        <dbReference type="ChEBI" id="CHEBI:60033"/>
        <dbReference type="ChEBI" id="CHEBI:78435"/>
        <dbReference type="EC" id="2.4.99.28"/>
    </reaction>
</comment>
<dbReference type="SUPFAM" id="SSF56601">
    <property type="entry name" value="beta-lactamase/transpeptidase-like"/>
    <property type="match status" value="1"/>
</dbReference>
<dbReference type="Gene3D" id="3.40.710.10">
    <property type="entry name" value="DD-peptidase/beta-lactamase superfamily"/>
    <property type="match status" value="1"/>
</dbReference>
<dbReference type="InterPro" id="IPR001264">
    <property type="entry name" value="Glyco_trans_51"/>
</dbReference>
<evidence type="ECO:0000313" key="17">
    <source>
        <dbReference type="EMBL" id="RFU65505.1"/>
    </source>
</evidence>
<dbReference type="Pfam" id="PF00905">
    <property type="entry name" value="Transpeptidase"/>
    <property type="match status" value="1"/>
</dbReference>
<evidence type="ECO:0000256" key="7">
    <source>
        <dbReference type="ARBA" id="ARBA00022801"/>
    </source>
</evidence>
<dbReference type="GO" id="GO:0008360">
    <property type="term" value="P:regulation of cell shape"/>
    <property type="evidence" value="ECO:0007669"/>
    <property type="project" value="UniProtKB-KW"/>
</dbReference>
<keyword evidence="15" id="KW-0472">Membrane</keyword>
<comment type="similarity">
    <text evidence="1">In the C-terminal section; belongs to the transpeptidase family.</text>
</comment>
<dbReference type="PROSITE" id="PS50853">
    <property type="entry name" value="FN3"/>
    <property type="match status" value="1"/>
</dbReference>
<evidence type="ECO:0000256" key="15">
    <source>
        <dbReference type="SAM" id="Phobius"/>
    </source>
</evidence>
<dbReference type="CDD" id="cd00063">
    <property type="entry name" value="FN3"/>
    <property type="match status" value="1"/>
</dbReference>
<evidence type="ECO:0000256" key="4">
    <source>
        <dbReference type="ARBA" id="ARBA00022670"/>
    </source>
</evidence>
<evidence type="ECO:0000256" key="6">
    <source>
        <dbReference type="ARBA" id="ARBA00022679"/>
    </source>
</evidence>
<dbReference type="OrthoDB" id="9766909at2"/>
<organism evidence="17 18">
    <name type="scientific">Peribacillus glennii</name>
    <dbReference type="NCBI Taxonomy" id="2303991"/>
    <lineage>
        <taxon>Bacteria</taxon>
        <taxon>Bacillati</taxon>
        <taxon>Bacillota</taxon>
        <taxon>Bacilli</taxon>
        <taxon>Bacillales</taxon>
        <taxon>Bacillaceae</taxon>
        <taxon>Peribacillus</taxon>
    </lineage>
</organism>
<dbReference type="NCBIfam" id="TIGR02074">
    <property type="entry name" value="PBP_1a_fam"/>
    <property type="match status" value="1"/>
</dbReference>
<dbReference type="Gene3D" id="2.60.40.10">
    <property type="entry name" value="Immunoglobulins"/>
    <property type="match status" value="1"/>
</dbReference>
<evidence type="ECO:0000256" key="5">
    <source>
        <dbReference type="ARBA" id="ARBA00022676"/>
    </source>
</evidence>
<keyword evidence="9" id="KW-0573">Peptidoglycan synthesis</keyword>
<proteinExistence type="inferred from homology"/>
<keyword evidence="18" id="KW-1185">Reference proteome</keyword>
<gene>
    <name evidence="17" type="ORF">D0466_06385</name>
</gene>
<evidence type="ECO:0000256" key="14">
    <source>
        <dbReference type="SAM" id="MobiDB-lite"/>
    </source>
</evidence>
<evidence type="ECO:0000256" key="3">
    <source>
        <dbReference type="ARBA" id="ARBA00022645"/>
    </source>
</evidence>
<dbReference type="Pfam" id="PF00041">
    <property type="entry name" value="fn3"/>
    <property type="match status" value="1"/>
</dbReference>
<dbReference type="GO" id="GO:0008955">
    <property type="term" value="F:peptidoglycan glycosyltransferase activity"/>
    <property type="evidence" value="ECO:0007669"/>
    <property type="project" value="UniProtKB-EC"/>
</dbReference>
<keyword evidence="7" id="KW-0378">Hydrolase</keyword>
<evidence type="ECO:0000256" key="1">
    <source>
        <dbReference type="ARBA" id="ARBA00007090"/>
    </source>
</evidence>
<dbReference type="PANTHER" id="PTHR32282">
    <property type="entry name" value="BINDING PROTEIN TRANSPEPTIDASE, PUTATIVE-RELATED"/>
    <property type="match status" value="1"/>
</dbReference>
<feature type="compositionally biased region" description="Gly residues" evidence="14">
    <location>
        <begin position="810"/>
        <end position="834"/>
    </location>
</feature>
<dbReference type="InterPro" id="IPR003961">
    <property type="entry name" value="FN3_dom"/>
</dbReference>
<keyword evidence="10" id="KW-0511">Multifunctional enzyme</keyword>
<comment type="catalytic activity">
    <reaction evidence="12">
        <text>Preferential cleavage: (Ac)2-L-Lys-D-Ala-|-D-Ala. Also transpeptidation of peptidyl-alanyl moieties that are N-acyl substituents of D-alanine.</text>
        <dbReference type="EC" id="3.4.16.4"/>
    </reaction>
</comment>
<dbReference type="InterPro" id="IPR036950">
    <property type="entry name" value="PBP_transglycosylase"/>
</dbReference>
<keyword evidence="6" id="KW-0808">Transferase</keyword>
<feature type="region of interest" description="Disordered" evidence="14">
    <location>
        <begin position="783"/>
        <end position="872"/>
    </location>
</feature>
<evidence type="ECO:0000259" key="16">
    <source>
        <dbReference type="PROSITE" id="PS50853"/>
    </source>
</evidence>
<dbReference type="PANTHER" id="PTHR32282:SF29">
    <property type="entry name" value="PENICILLIN-BINDING PROTEIN 1A"/>
    <property type="match status" value="1"/>
</dbReference>
<accession>A0A372LGT0</accession>
<keyword evidence="5" id="KW-0328">Glycosyltransferase</keyword>
<dbReference type="GO" id="GO:0030288">
    <property type="term" value="C:outer membrane-bounded periplasmic space"/>
    <property type="evidence" value="ECO:0007669"/>
    <property type="project" value="TreeGrafter"/>
</dbReference>
<feature type="compositionally biased region" description="Acidic residues" evidence="14">
    <location>
        <begin position="838"/>
        <end position="847"/>
    </location>
</feature>
<evidence type="ECO:0000256" key="10">
    <source>
        <dbReference type="ARBA" id="ARBA00023268"/>
    </source>
</evidence>
<dbReference type="InterPro" id="IPR036116">
    <property type="entry name" value="FN3_sf"/>
</dbReference>
<protein>
    <submittedName>
        <fullName evidence="17">PBP1A family penicillin-binding protein</fullName>
    </submittedName>
</protein>
<keyword evidence="15" id="KW-0812">Transmembrane</keyword>
<feature type="region of interest" description="Disordered" evidence="14">
    <location>
        <begin position="1"/>
        <end position="23"/>
    </location>
</feature>
<keyword evidence="4" id="KW-0645">Protease</keyword>
<evidence type="ECO:0000256" key="2">
    <source>
        <dbReference type="ARBA" id="ARBA00007739"/>
    </source>
</evidence>
<evidence type="ECO:0000256" key="8">
    <source>
        <dbReference type="ARBA" id="ARBA00022960"/>
    </source>
</evidence>
<dbReference type="FunFam" id="1.10.3810.10:FF:000001">
    <property type="entry name" value="Penicillin-binding protein 1A"/>
    <property type="match status" value="1"/>
</dbReference>
<comment type="caution">
    <text evidence="17">The sequence shown here is derived from an EMBL/GenBank/DDBJ whole genome shotgun (WGS) entry which is preliminary data.</text>
</comment>
<dbReference type="GO" id="GO:0008658">
    <property type="term" value="F:penicillin binding"/>
    <property type="evidence" value="ECO:0007669"/>
    <property type="project" value="InterPro"/>
</dbReference>